<dbReference type="AlphaFoldDB" id="A0A6I2MCS5"/>
<comment type="caution">
    <text evidence="1">The sequence shown here is derived from an EMBL/GenBank/DDBJ whole genome shotgun (WGS) entry which is preliminary data.</text>
</comment>
<sequence>MKILQERFYPSVSRVLALAGDHENNPQFLIGYDVEGNQLFHVRCPNGYSFLYLSSHLNADVAVVCGMENHQSESWPDFYFSVDHESGALNRICRAK</sequence>
<dbReference type="Proteomes" id="UP000441585">
    <property type="component" value="Unassembled WGS sequence"/>
</dbReference>
<dbReference type="EMBL" id="WKKF01000003">
    <property type="protein sequence ID" value="MRX55082.1"/>
    <property type="molecule type" value="Genomic_DNA"/>
</dbReference>
<evidence type="ECO:0000313" key="1">
    <source>
        <dbReference type="EMBL" id="MRX55082.1"/>
    </source>
</evidence>
<reference evidence="1 2" key="1">
    <citation type="submission" date="2019-11" db="EMBL/GenBank/DDBJ databases">
        <title>Bacillus idriensis genome.</title>
        <authorList>
            <person name="Konopka E.N."/>
            <person name="Newman J.D."/>
        </authorList>
    </citation>
    <scope>NUCLEOTIDE SEQUENCE [LARGE SCALE GENOMIC DNA]</scope>
    <source>
        <strain evidence="1 2">DSM 19097</strain>
    </source>
</reference>
<accession>A0A6I2MCS5</accession>
<dbReference type="RefSeq" id="WP_070879577.1">
    <property type="nucleotide sequence ID" value="NZ_CAJFZX010000004.1"/>
</dbReference>
<protein>
    <submittedName>
        <fullName evidence="1">Uncharacterized protein</fullName>
    </submittedName>
</protein>
<evidence type="ECO:0000313" key="2">
    <source>
        <dbReference type="Proteomes" id="UP000441585"/>
    </source>
</evidence>
<gene>
    <name evidence="1" type="ORF">GJU41_13960</name>
</gene>
<organism evidence="1 2">
    <name type="scientific">Metabacillus idriensis</name>
    <dbReference type="NCBI Taxonomy" id="324768"/>
    <lineage>
        <taxon>Bacteria</taxon>
        <taxon>Bacillati</taxon>
        <taxon>Bacillota</taxon>
        <taxon>Bacilli</taxon>
        <taxon>Bacillales</taxon>
        <taxon>Bacillaceae</taxon>
        <taxon>Metabacillus</taxon>
    </lineage>
</organism>
<proteinExistence type="predicted"/>
<keyword evidence="2" id="KW-1185">Reference proteome</keyword>
<name>A0A6I2MCS5_9BACI</name>